<feature type="compositionally biased region" description="Basic and acidic residues" evidence="1">
    <location>
        <begin position="163"/>
        <end position="178"/>
    </location>
</feature>
<dbReference type="Proteomes" id="UP000237441">
    <property type="component" value="Unassembled WGS sequence"/>
</dbReference>
<evidence type="ECO:0000313" key="3">
    <source>
        <dbReference type="EMBL" id="PQK13229.1"/>
    </source>
</evidence>
<accession>A0A2S7YB43</accession>
<evidence type="ECO:0000256" key="1">
    <source>
        <dbReference type="SAM" id="MobiDB-lite"/>
    </source>
</evidence>
<evidence type="ECO:0000256" key="2">
    <source>
        <dbReference type="SAM" id="SignalP"/>
    </source>
</evidence>
<feature type="region of interest" description="Disordered" evidence="1">
    <location>
        <begin position="157"/>
        <end position="187"/>
    </location>
</feature>
<gene>
    <name evidence="3" type="ORF">BB8028_0004g01600</name>
</gene>
<feature type="chain" id="PRO_5015492006" evidence="2">
    <location>
        <begin position="21"/>
        <end position="306"/>
    </location>
</feature>
<protein>
    <submittedName>
        <fullName evidence="3">Uncharacterized protein</fullName>
    </submittedName>
</protein>
<comment type="caution">
    <text evidence="3">The sequence shown here is derived from an EMBL/GenBank/DDBJ whole genome shotgun (WGS) entry which is preliminary data.</text>
</comment>
<reference evidence="3 4" key="1">
    <citation type="submission" date="2016-07" db="EMBL/GenBank/DDBJ databases">
        <title>Comparative genomics of the entomopathogenic fungus Beauveria bassiana.</title>
        <authorList>
            <person name="Valero Jimenez C.A."/>
            <person name="Zwaan B.J."/>
            <person name="Van Kan J.A."/>
            <person name="Takken W."/>
            <person name="Debets A.J."/>
            <person name="Schoustra S.E."/>
            <person name="Koenraadt C.J."/>
        </authorList>
    </citation>
    <scope>NUCLEOTIDE SEQUENCE [LARGE SCALE GENOMIC DNA]</scope>
    <source>
        <strain evidence="3 4">ARSEF 8028</strain>
    </source>
</reference>
<keyword evidence="2" id="KW-0732">Signal</keyword>
<sequence length="306" mass="29442">MKLAGTLAICLAGAPLLVAGAPITGTLRLPRKEGANIKAGGSSSYHHQVANVLPVTERATNGIGNIGNIADSAVKLATSIFSLNPADIAKNAVNLGGSITQAAVALGEGVVNNAGSSSSGGNGNVTETSEKKDKSGSAGVDAGDLVETLTKALKAITPTEASGSKDGKSDSKKEDTSDSKGSGASDLVGTIDKAVQAVVPSGEGSKETKGDATSDAAGAIEKAVGAFIPGASGEGKGEEAASPAASLLKPFLGGGGEAGGDGQGLLSEFPTDIVKGLSDGGIGEGLTEGLSEGLGSVTGGLGGLGF</sequence>
<dbReference type="EMBL" id="JRHA01000004">
    <property type="protein sequence ID" value="PQK13229.1"/>
    <property type="molecule type" value="Genomic_DNA"/>
</dbReference>
<organism evidence="3 4">
    <name type="scientific">Beauveria bassiana</name>
    <name type="common">White muscardine disease fungus</name>
    <name type="synonym">Tritirachium shiotae</name>
    <dbReference type="NCBI Taxonomy" id="176275"/>
    <lineage>
        <taxon>Eukaryota</taxon>
        <taxon>Fungi</taxon>
        <taxon>Dikarya</taxon>
        <taxon>Ascomycota</taxon>
        <taxon>Pezizomycotina</taxon>
        <taxon>Sordariomycetes</taxon>
        <taxon>Hypocreomycetidae</taxon>
        <taxon>Hypocreales</taxon>
        <taxon>Cordycipitaceae</taxon>
        <taxon>Beauveria</taxon>
    </lineage>
</organism>
<name>A0A2S7YB43_BEABA</name>
<feature type="signal peptide" evidence="2">
    <location>
        <begin position="1"/>
        <end position="20"/>
    </location>
</feature>
<feature type="region of interest" description="Disordered" evidence="1">
    <location>
        <begin position="112"/>
        <end position="141"/>
    </location>
</feature>
<proteinExistence type="predicted"/>
<evidence type="ECO:0000313" key="4">
    <source>
        <dbReference type="Proteomes" id="UP000237441"/>
    </source>
</evidence>
<dbReference type="AlphaFoldDB" id="A0A2S7YB43"/>